<sequence length="158" mass="17986">MTTVQLTPKTGENFAVVDVGKFSELHQFTFEAPENTLKLEGKVFLKELLNLTSAEISLNKLPSKKSVPFYHKHRQNEEIYIFVRGSGEFQVDDRIFPVGEGTVVRVDPEGERCIRNTSDVEELCWIVIQSRVGSYTDHTIQDGFGVPRKVSWVGKERL</sequence>
<dbReference type="InterPro" id="IPR014710">
    <property type="entry name" value="RmlC-like_jellyroll"/>
</dbReference>
<name>A0A951PJ03_9CYAN</name>
<evidence type="ECO:0000313" key="4">
    <source>
        <dbReference type="Proteomes" id="UP000753908"/>
    </source>
</evidence>
<protein>
    <submittedName>
        <fullName evidence="3">Cupin domain-containing protein</fullName>
    </submittedName>
</protein>
<gene>
    <name evidence="3" type="ORF">KME25_08540</name>
</gene>
<dbReference type="GO" id="GO:0046872">
    <property type="term" value="F:metal ion binding"/>
    <property type="evidence" value="ECO:0007669"/>
    <property type="project" value="UniProtKB-KW"/>
</dbReference>
<dbReference type="Pfam" id="PF07883">
    <property type="entry name" value="Cupin_2"/>
    <property type="match status" value="1"/>
</dbReference>
<accession>A0A951PJ03</accession>
<dbReference type="SUPFAM" id="SSF51182">
    <property type="entry name" value="RmlC-like cupins"/>
    <property type="match status" value="1"/>
</dbReference>
<dbReference type="InterPro" id="IPR013096">
    <property type="entry name" value="Cupin_2"/>
</dbReference>
<dbReference type="Proteomes" id="UP000753908">
    <property type="component" value="Unassembled WGS sequence"/>
</dbReference>
<comment type="caution">
    <text evidence="3">The sequence shown here is derived from an EMBL/GenBank/DDBJ whole genome shotgun (WGS) entry which is preliminary data.</text>
</comment>
<evidence type="ECO:0000259" key="2">
    <source>
        <dbReference type="Pfam" id="PF07883"/>
    </source>
</evidence>
<reference evidence="3" key="2">
    <citation type="journal article" date="2022" name="Microbiol. Resour. Announc.">
        <title>Metagenome Sequencing to Explore Phylogenomics of Terrestrial Cyanobacteria.</title>
        <authorList>
            <person name="Ward R.D."/>
            <person name="Stajich J.E."/>
            <person name="Johansen J.R."/>
            <person name="Huntemann M."/>
            <person name="Clum A."/>
            <person name="Foster B."/>
            <person name="Foster B."/>
            <person name="Roux S."/>
            <person name="Palaniappan K."/>
            <person name="Varghese N."/>
            <person name="Mukherjee S."/>
            <person name="Reddy T.B.K."/>
            <person name="Daum C."/>
            <person name="Copeland A."/>
            <person name="Chen I.A."/>
            <person name="Ivanova N.N."/>
            <person name="Kyrpides N.C."/>
            <person name="Shapiro N."/>
            <person name="Eloe-Fadrosh E.A."/>
            <person name="Pietrasiak N."/>
        </authorList>
    </citation>
    <scope>NUCLEOTIDE SEQUENCE</scope>
    <source>
        <strain evidence="3">CPER-KK1</strain>
    </source>
</reference>
<evidence type="ECO:0000256" key="1">
    <source>
        <dbReference type="ARBA" id="ARBA00022723"/>
    </source>
</evidence>
<dbReference type="InterPro" id="IPR051610">
    <property type="entry name" value="GPI/OXD"/>
</dbReference>
<organism evidence="3 4">
    <name type="scientific">Symplocastrum torsivum CPER-KK1</name>
    <dbReference type="NCBI Taxonomy" id="450513"/>
    <lineage>
        <taxon>Bacteria</taxon>
        <taxon>Bacillati</taxon>
        <taxon>Cyanobacteriota</taxon>
        <taxon>Cyanophyceae</taxon>
        <taxon>Oscillatoriophycideae</taxon>
        <taxon>Oscillatoriales</taxon>
        <taxon>Microcoleaceae</taxon>
        <taxon>Symplocastrum</taxon>
    </lineage>
</organism>
<feature type="domain" description="Cupin type-2" evidence="2">
    <location>
        <begin position="66"/>
        <end position="128"/>
    </location>
</feature>
<keyword evidence="1" id="KW-0479">Metal-binding</keyword>
<reference evidence="3" key="1">
    <citation type="submission" date="2021-05" db="EMBL/GenBank/DDBJ databases">
        <authorList>
            <person name="Pietrasiak N."/>
            <person name="Ward R."/>
            <person name="Stajich J.E."/>
            <person name="Kurbessoian T."/>
        </authorList>
    </citation>
    <scope>NUCLEOTIDE SEQUENCE</scope>
    <source>
        <strain evidence="3">CPER-KK1</strain>
    </source>
</reference>
<dbReference type="Gene3D" id="2.60.120.10">
    <property type="entry name" value="Jelly Rolls"/>
    <property type="match status" value="1"/>
</dbReference>
<dbReference type="PANTHER" id="PTHR35848:SF6">
    <property type="entry name" value="CUPIN TYPE-2 DOMAIN-CONTAINING PROTEIN"/>
    <property type="match status" value="1"/>
</dbReference>
<dbReference type="InterPro" id="IPR011051">
    <property type="entry name" value="RmlC_Cupin_sf"/>
</dbReference>
<dbReference type="AlphaFoldDB" id="A0A951PJ03"/>
<dbReference type="EMBL" id="JAHHIF010000009">
    <property type="protein sequence ID" value="MBW4544476.1"/>
    <property type="molecule type" value="Genomic_DNA"/>
</dbReference>
<proteinExistence type="predicted"/>
<dbReference type="PANTHER" id="PTHR35848">
    <property type="entry name" value="OXALATE-BINDING PROTEIN"/>
    <property type="match status" value="1"/>
</dbReference>
<dbReference type="CDD" id="cd06985">
    <property type="entry name" value="cupin_BF4112"/>
    <property type="match status" value="1"/>
</dbReference>
<evidence type="ECO:0000313" key="3">
    <source>
        <dbReference type="EMBL" id="MBW4544476.1"/>
    </source>
</evidence>